<sequence>MVLSSCAMQPAYYSLHSLFIILTHMEHMTFRLTLHVSQHYAFMDYVCITYTHISMGVGIYQIRVLPQGLTLRLTPSIDSTRQGGQHSIRVCYNCLSFWICFAQSYIAPSFGISGSPTIREPLSRIDGTMQENLVFPVQKEASNFVALVACCMKLYALFSFMYVSLYDAVTINMFMRICICLYQG</sequence>
<evidence type="ECO:0000313" key="2">
    <source>
        <dbReference type="EMBL" id="CAJ0595841.1"/>
    </source>
</evidence>
<evidence type="ECO:0000256" key="1">
    <source>
        <dbReference type="SAM" id="Phobius"/>
    </source>
</evidence>
<feature type="transmembrane region" description="Helical" evidence="1">
    <location>
        <begin position="144"/>
        <end position="166"/>
    </location>
</feature>
<dbReference type="Proteomes" id="UP001176961">
    <property type="component" value="Unassembled WGS sequence"/>
</dbReference>
<feature type="transmembrane region" description="Helical" evidence="1">
    <location>
        <begin position="12"/>
        <end position="30"/>
    </location>
</feature>
<accession>A0AA36GPK6</accession>
<name>A0AA36GPK6_CYLNA</name>
<keyword evidence="1" id="KW-1133">Transmembrane helix</keyword>
<proteinExistence type="predicted"/>
<comment type="caution">
    <text evidence="2">The sequence shown here is derived from an EMBL/GenBank/DDBJ whole genome shotgun (WGS) entry which is preliminary data.</text>
</comment>
<reference evidence="2" key="1">
    <citation type="submission" date="2023-07" db="EMBL/GenBank/DDBJ databases">
        <authorList>
            <consortium name="CYATHOMIX"/>
        </authorList>
    </citation>
    <scope>NUCLEOTIDE SEQUENCE</scope>
    <source>
        <strain evidence="2">N/A</strain>
    </source>
</reference>
<keyword evidence="1" id="KW-0472">Membrane</keyword>
<keyword evidence="3" id="KW-1185">Reference proteome</keyword>
<organism evidence="2 3">
    <name type="scientific">Cylicocyclus nassatus</name>
    <name type="common">Nematode worm</name>
    <dbReference type="NCBI Taxonomy" id="53992"/>
    <lineage>
        <taxon>Eukaryota</taxon>
        <taxon>Metazoa</taxon>
        <taxon>Ecdysozoa</taxon>
        <taxon>Nematoda</taxon>
        <taxon>Chromadorea</taxon>
        <taxon>Rhabditida</taxon>
        <taxon>Rhabditina</taxon>
        <taxon>Rhabditomorpha</taxon>
        <taxon>Strongyloidea</taxon>
        <taxon>Strongylidae</taxon>
        <taxon>Cylicocyclus</taxon>
    </lineage>
</organism>
<dbReference type="AlphaFoldDB" id="A0AA36GPK6"/>
<gene>
    <name evidence="2" type="ORF">CYNAS_LOCUS7824</name>
</gene>
<feature type="transmembrane region" description="Helical" evidence="1">
    <location>
        <begin position="42"/>
        <end position="62"/>
    </location>
</feature>
<keyword evidence="1" id="KW-0812">Transmembrane</keyword>
<dbReference type="EMBL" id="CATQJL010000112">
    <property type="protein sequence ID" value="CAJ0595841.1"/>
    <property type="molecule type" value="Genomic_DNA"/>
</dbReference>
<protein>
    <submittedName>
        <fullName evidence="2">Uncharacterized protein</fullName>
    </submittedName>
</protein>
<evidence type="ECO:0000313" key="3">
    <source>
        <dbReference type="Proteomes" id="UP001176961"/>
    </source>
</evidence>